<proteinExistence type="predicted"/>
<dbReference type="Proteomes" id="UP000313359">
    <property type="component" value="Unassembled WGS sequence"/>
</dbReference>
<evidence type="ECO:0000313" key="3">
    <source>
        <dbReference type="Proteomes" id="UP000313359"/>
    </source>
</evidence>
<organism evidence="2 3">
    <name type="scientific">Lentinus tigrinus ALCF2SS1-6</name>
    <dbReference type="NCBI Taxonomy" id="1328759"/>
    <lineage>
        <taxon>Eukaryota</taxon>
        <taxon>Fungi</taxon>
        <taxon>Dikarya</taxon>
        <taxon>Basidiomycota</taxon>
        <taxon>Agaricomycotina</taxon>
        <taxon>Agaricomycetes</taxon>
        <taxon>Polyporales</taxon>
        <taxon>Polyporaceae</taxon>
        <taxon>Lentinus</taxon>
    </lineage>
</organism>
<protein>
    <submittedName>
        <fullName evidence="2">Uncharacterized protein</fullName>
    </submittedName>
</protein>
<accession>A0A5C2STV9</accession>
<gene>
    <name evidence="2" type="ORF">L227DRAFT_19709</name>
</gene>
<name>A0A5C2STV9_9APHY</name>
<evidence type="ECO:0000313" key="2">
    <source>
        <dbReference type="EMBL" id="RPD67292.1"/>
    </source>
</evidence>
<sequence>MGGGDLETRRRVTEIQSWSQCAHISPAHSSRHPEAPVLFSHPFLPQFLPLLRRPPGPLLRKSVLSIGSLSARSPPPTDASRPPDFLRGRVPGQRKSGASVVASGARQGSCAVRGRQHVGSRGPEGLLWQLHCAESEEPVRPAECIGIETLRLQARHLHAPLPCLALSHLQRTLSARLTHPVTGPSAVFLLGKGMPVRKHVNSSPRLHHLAPVASGSCSLTPSSLPAPTSHALRGCFFPRGGAPPDLQAA</sequence>
<dbReference type="AlphaFoldDB" id="A0A5C2STV9"/>
<evidence type="ECO:0000256" key="1">
    <source>
        <dbReference type="SAM" id="MobiDB-lite"/>
    </source>
</evidence>
<feature type="region of interest" description="Disordered" evidence="1">
    <location>
        <begin position="69"/>
        <end position="102"/>
    </location>
</feature>
<reference evidence="2" key="1">
    <citation type="journal article" date="2018" name="Genome Biol. Evol.">
        <title>Genomics and development of Lentinus tigrinus, a white-rot wood-decaying mushroom with dimorphic fruiting bodies.</title>
        <authorList>
            <person name="Wu B."/>
            <person name="Xu Z."/>
            <person name="Knudson A."/>
            <person name="Carlson A."/>
            <person name="Chen N."/>
            <person name="Kovaka S."/>
            <person name="LaButti K."/>
            <person name="Lipzen A."/>
            <person name="Pennachio C."/>
            <person name="Riley R."/>
            <person name="Schakwitz W."/>
            <person name="Umezawa K."/>
            <person name="Ohm R.A."/>
            <person name="Grigoriev I.V."/>
            <person name="Nagy L.G."/>
            <person name="Gibbons J."/>
            <person name="Hibbett D."/>
        </authorList>
    </citation>
    <scope>NUCLEOTIDE SEQUENCE [LARGE SCALE GENOMIC DNA]</scope>
    <source>
        <strain evidence="2">ALCF2SS1-6</strain>
    </source>
</reference>
<keyword evidence="3" id="KW-1185">Reference proteome</keyword>
<dbReference type="EMBL" id="ML122250">
    <property type="protein sequence ID" value="RPD67292.1"/>
    <property type="molecule type" value="Genomic_DNA"/>
</dbReference>